<keyword evidence="7" id="KW-0472">Membrane</keyword>
<proteinExistence type="inferred from homology"/>
<dbReference type="GO" id="GO:0004252">
    <property type="term" value="F:serine-type endopeptidase activity"/>
    <property type="evidence" value="ECO:0007669"/>
    <property type="project" value="InterPro"/>
</dbReference>
<comment type="caution">
    <text evidence="10">The sequence shown here is derived from an EMBL/GenBank/DDBJ whole genome shotgun (WGS) entry which is preliminary data.</text>
</comment>
<feature type="compositionally biased region" description="Pro residues" evidence="6">
    <location>
        <begin position="181"/>
        <end position="198"/>
    </location>
</feature>
<keyword evidence="4" id="KW-0720">Serine protease</keyword>
<feature type="compositionally biased region" description="Low complexity" evidence="6">
    <location>
        <begin position="122"/>
        <end position="158"/>
    </location>
</feature>
<keyword evidence="2" id="KW-0645">Protease</keyword>
<dbReference type="AlphaFoldDB" id="A0AAE3W656"/>
<keyword evidence="3" id="KW-0378">Hydrolase</keyword>
<dbReference type="GO" id="GO:0006508">
    <property type="term" value="P:proteolysis"/>
    <property type="evidence" value="ECO:0007669"/>
    <property type="project" value="UniProtKB-KW"/>
</dbReference>
<keyword evidence="8" id="KW-0732">Signal</keyword>
<feature type="signal peptide" evidence="8">
    <location>
        <begin position="1"/>
        <end position="30"/>
    </location>
</feature>
<name>A0AAE3W656_9ACTN</name>
<dbReference type="Proteomes" id="UP001240236">
    <property type="component" value="Unassembled WGS sequence"/>
</dbReference>
<reference evidence="10 11" key="1">
    <citation type="submission" date="2023-07" db="EMBL/GenBank/DDBJ databases">
        <title>Sequencing the genomes of 1000 actinobacteria strains.</title>
        <authorList>
            <person name="Klenk H.-P."/>
        </authorList>
    </citation>
    <scope>NUCLEOTIDE SEQUENCE [LARGE SCALE GENOMIC DNA]</scope>
    <source>
        <strain evidence="10 11">DSM 44709</strain>
    </source>
</reference>
<dbReference type="Gene3D" id="3.40.50.200">
    <property type="entry name" value="Peptidase S8/S53 domain"/>
    <property type="match status" value="1"/>
</dbReference>
<dbReference type="InterPro" id="IPR050131">
    <property type="entry name" value="Peptidase_S8_subtilisin-like"/>
</dbReference>
<comment type="caution">
    <text evidence="5">Lacks conserved residue(s) required for the propagation of feature annotation.</text>
</comment>
<dbReference type="PANTHER" id="PTHR43806:SF11">
    <property type="entry name" value="CEREVISIN-RELATED"/>
    <property type="match status" value="1"/>
</dbReference>
<evidence type="ECO:0000313" key="10">
    <source>
        <dbReference type="EMBL" id="MDQ0370002.1"/>
    </source>
</evidence>
<evidence type="ECO:0000256" key="2">
    <source>
        <dbReference type="ARBA" id="ARBA00022670"/>
    </source>
</evidence>
<dbReference type="RefSeq" id="WP_307245649.1">
    <property type="nucleotide sequence ID" value="NZ_JAUSUZ010000001.1"/>
</dbReference>
<dbReference type="InterPro" id="IPR000209">
    <property type="entry name" value="Peptidase_S8/S53_dom"/>
</dbReference>
<dbReference type="PROSITE" id="PS51892">
    <property type="entry name" value="SUBTILASE"/>
    <property type="match status" value="1"/>
</dbReference>
<dbReference type="PRINTS" id="PR01217">
    <property type="entry name" value="PRICHEXTENSN"/>
</dbReference>
<feature type="region of interest" description="Disordered" evidence="6">
    <location>
        <begin position="112"/>
        <end position="226"/>
    </location>
</feature>
<evidence type="ECO:0000313" key="11">
    <source>
        <dbReference type="Proteomes" id="UP001240236"/>
    </source>
</evidence>
<evidence type="ECO:0000256" key="6">
    <source>
        <dbReference type="SAM" id="MobiDB-lite"/>
    </source>
</evidence>
<feature type="transmembrane region" description="Helical" evidence="7">
    <location>
        <begin position="502"/>
        <end position="525"/>
    </location>
</feature>
<accession>A0AAE3W656</accession>
<gene>
    <name evidence="10" type="ORF">J2S42_006671</name>
</gene>
<evidence type="ECO:0000256" key="7">
    <source>
        <dbReference type="SAM" id="Phobius"/>
    </source>
</evidence>
<evidence type="ECO:0000256" key="3">
    <source>
        <dbReference type="ARBA" id="ARBA00022801"/>
    </source>
</evidence>
<keyword evidence="11" id="KW-1185">Reference proteome</keyword>
<organism evidence="10 11">
    <name type="scientific">Catenuloplanes indicus</name>
    <dbReference type="NCBI Taxonomy" id="137267"/>
    <lineage>
        <taxon>Bacteria</taxon>
        <taxon>Bacillati</taxon>
        <taxon>Actinomycetota</taxon>
        <taxon>Actinomycetes</taxon>
        <taxon>Micromonosporales</taxon>
        <taxon>Micromonosporaceae</taxon>
        <taxon>Catenuloplanes</taxon>
    </lineage>
</organism>
<comment type="similarity">
    <text evidence="1 5">Belongs to the peptidase S8 family.</text>
</comment>
<evidence type="ECO:0000256" key="4">
    <source>
        <dbReference type="ARBA" id="ARBA00022825"/>
    </source>
</evidence>
<keyword evidence="7" id="KW-0812">Transmembrane</keyword>
<dbReference type="PANTHER" id="PTHR43806">
    <property type="entry name" value="PEPTIDASE S8"/>
    <property type="match status" value="1"/>
</dbReference>
<feature type="chain" id="PRO_5042176406" description="Peptidase S8/S53 domain-containing protein" evidence="8">
    <location>
        <begin position="31"/>
        <end position="544"/>
    </location>
</feature>
<protein>
    <recommendedName>
        <fullName evidence="9">Peptidase S8/S53 domain-containing protein</fullName>
    </recommendedName>
</protein>
<dbReference type="SUPFAM" id="SSF52743">
    <property type="entry name" value="Subtilisin-like"/>
    <property type="match status" value="1"/>
</dbReference>
<dbReference type="EMBL" id="JAUSUZ010000001">
    <property type="protein sequence ID" value="MDQ0370002.1"/>
    <property type="molecule type" value="Genomic_DNA"/>
</dbReference>
<evidence type="ECO:0000256" key="8">
    <source>
        <dbReference type="SAM" id="SignalP"/>
    </source>
</evidence>
<evidence type="ECO:0000256" key="5">
    <source>
        <dbReference type="PROSITE-ProRule" id="PRU01240"/>
    </source>
</evidence>
<keyword evidence="7" id="KW-1133">Transmembrane helix</keyword>
<dbReference type="InterPro" id="IPR036852">
    <property type="entry name" value="Peptidase_S8/S53_dom_sf"/>
</dbReference>
<evidence type="ECO:0000259" key="9">
    <source>
        <dbReference type="Pfam" id="PF00082"/>
    </source>
</evidence>
<sequence>MTRRRLYRLLVGLILACGVVQLTMVAGAPAAPVTQGYVKYYTVTGNSENLTEIAVKFLGRGSRSAEIYNLNAGRVQPDGTGLTDPAKLTKGWSLVLPWDAVGTGVQYGLLPSRGTPAAARGTQTTPSSPSPRPAATRTTPAPQRTSPSPRPPAQTQAPAPNPPAPQSQPARPSATGSPKPSASPSPSPSPSPSAPKPAPGACGTDAASAPTSTWAQQKLGPDKAWERTRGNGVVVAVIDSGVDASLPQLSGRVAPGVDIATGNAEGDSDCLGSGTAMAAIIAGNSDQADTPSGIAPDATILPIRVVDEKAESDPATEATAIEVALSAGAKVIAVGAHVDLADPAVSAAITEALRQDVIVVVAAGSGTPPEAPAGARGALLSVGAVDADGKFAVDVQGASVDVVAPGVDVASLGINGSGTITASGPQYAVAFVAGQAALVRAAYPQLTAAQVKNRIQETSDQVGTDQGEASRYGYGMINPAAAVTSVVEGETVALPPVPEPGIGVGAVIAIVIVILIMLAAIGLLLMRARRWAQGPADPAEHDLR</sequence>
<dbReference type="Pfam" id="PF00082">
    <property type="entry name" value="Peptidase_S8"/>
    <property type="match status" value="1"/>
</dbReference>
<evidence type="ECO:0000256" key="1">
    <source>
        <dbReference type="ARBA" id="ARBA00011073"/>
    </source>
</evidence>
<feature type="domain" description="Peptidase S8/S53" evidence="9">
    <location>
        <begin position="230"/>
        <end position="475"/>
    </location>
</feature>
<feature type="compositionally biased region" description="Low complexity" evidence="6">
    <location>
        <begin position="167"/>
        <end position="180"/>
    </location>
</feature>